<dbReference type="VEuPathDB" id="GiardiaDB:GLP15_4399"/>
<dbReference type="OMA" id="WYLEACL"/>
<feature type="region of interest" description="Disordered" evidence="1">
    <location>
        <begin position="402"/>
        <end position="446"/>
    </location>
</feature>
<accession>E1F356</accession>
<dbReference type="OrthoDB" id="10258344at2759"/>
<name>E1F356_GIAIA</name>
<reference evidence="2 3" key="1">
    <citation type="journal article" date="2010" name="BMC Genomics">
        <title>Genome analysis and comparative genomics of a Giardia intestinalis assemblage E isolate.</title>
        <authorList>
            <person name="Jerlstrom-Hultqvist J."/>
            <person name="Franzen O."/>
            <person name="Ankarklev J."/>
            <person name="Xu F."/>
            <person name="Nohynkova E."/>
            <person name="Andersson J.O."/>
            <person name="Svard S.G."/>
            <person name="Andersson B."/>
        </authorList>
    </citation>
    <scope>NUCLEOTIDE SEQUENCE [LARGE SCALE GENOMIC DNA]</scope>
    <source>
        <strain evidence="2 3">P15</strain>
    </source>
</reference>
<evidence type="ECO:0000313" key="3">
    <source>
        <dbReference type="Proteomes" id="UP000008974"/>
    </source>
</evidence>
<dbReference type="Proteomes" id="UP000008974">
    <property type="component" value="Unassembled WGS sequence"/>
</dbReference>
<proteinExistence type="predicted"/>
<organism evidence="2 3">
    <name type="scientific">Giardia intestinalis (strain P15)</name>
    <name type="common">Giardia lamblia</name>
    <dbReference type="NCBI Taxonomy" id="658858"/>
    <lineage>
        <taxon>Eukaryota</taxon>
        <taxon>Metamonada</taxon>
        <taxon>Diplomonadida</taxon>
        <taxon>Hexamitidae</taxon>
        <taxon>Giardiinae</taxon>
        <taxon>Giardia</taxon>
    </lineage>
</organism>
<sequence length="508" mass="57907">MFTSALSLVTSEHLVKGKAENITLPCKDLQSVITIDVAVFRLSPLAEEDEDIMLRFARFGYHLYLSGLFVHVASSWSLIVWVPISVEQDLVKQLSRHFEVVPISVHQSMHWLKGALARSLTLHNDRVIALDFGVLLDDRVVKLDLRVSEKLTNDEEARIVISSQPNQENWRACCLVDLDLELCDTVYLAPSLLHVSPSYIEEESTQDEDSEQWYLEACLRWGYKLTDRLLKLAFMSSNGEIVISRVFPQMIVKKEQNLSPEQMLQRHKADSEAVAQLLKACIKRWSCFLLTGLDTIDVSKCLLSNRPTKIPFKLVRVGPRELSKLQEQSSKASSIPCYKRPGSTFPKTSFSASKESLSERYERVIKVITEKPNLNTKMRGLLDEIRRDLECVDTSIPEPVKMKSVKTSKRQTSSKLVAKLSPPDLPRKVPQRTPQKSKKMKGSTASPIVANLPKKSDRRVHFNTTVLFVDEWDKVHRIKLQQQEAVSYHQEDDLQQDIESEFTASFLS</sequence>
<protein>
    <submittedName>
        <fullName evidence="2">Uncharacterized protein</fullName>
    </submittedName>
</protein>
<evidence type="ECO:0000256" key="1">
    <source>
        <dbReference type="SAM" id="MobiDB-lite"/>
    </source>
</evidence>
<gene>
    <name evidence="2" type="ORF">GLP15_4399</name>
</gene>
<comment type="caution">
    <text evidence="2">The sequence shown here is derived from an EMBL/GenBank/DDBJ whole genome shotgun (WGS) entry which is preliminary data.</text>
</comment>
<evidence type="ECO:0000313" key="2">
    <source>
        <dbReference type="EMBL" id="EFO63098.1"/>
    </source>
</evidence>
<dbReference type="EMBL" id="ACVC01000143">
    <property type="protein sequence ID" value="EFO63098.1"/>
    <property type="molecule type" value="Genomic_DNA"/>
</dbReference>
<dbReference type="AlphaFoldDB" id="E1F356"/>